<dbReference type="OrthoDB" id="4067310at2759"/>
<evidence type="ECO:0000313" key="2">
    <source>
        <dbReference type="EMBL" id="CEP62132.1"/>
    </source>
</evidence>
<protein>
    <submittedName>
        <fullName evidence="2">LALA0S04e08570g1_1</fullName>
    </submittedName>
</protein>
<evidence type="ECO:0000256" key="1">
    <source>
        <dbReference type="SAM" id="MobiDB-lite"/>
    </source>
</evidence>
<dbReference type="RefSeq" id="XP_022628362.1">
    <property type="nucleotide sequence ID" value="XM_022772949.1"/>
</dbReference>
<dbReference type="EMBL" id="LN736363">
    <property type="protein sequence ID" value="CEP62132.1"/>
    <property type="molecule type" value="Genomic_DNA"/>
</dbReference>
<feature type="region of interest" description="Disordered" evidence="1">
    <location>
        <begin position="169"/>
        <end position="193"/>
    </location>
</feature>
<evidence type="ECO:0000313" key="3">
    <source>
        <dbReference type="Proteomes" id="UP000054304"/>
    </source>
</evidence>
<organism evidence="2 3">
    <name type="scientific">Lachancea lanzarotensis</name>
    <dbReference type="NCBI Taxonomy" id="1245769"/>
    <lineage>
        <taxon>Eukaryota</taxon>
        <taxon>Fungi</taxon>
        <taxon>Dikarya</taxon>
        <taxon>Ascomycota</taxon>
        <taxon>Saccharomycotina</taxon>
        <taxon>Saccharomycetes</taxon>
        <taxon>Saccharomycetales</taxon>
        <taxon>Saccharomycetaceae</taxon>
        <taxon>Lachancea</taxon>
    </lineage>
</organism>
<dbReference type="STRING" id="1245769.A0A0C7N2D4"/>
<sequence>MAIDELPNSNLCVCYSSDDRDISRLMADFLTQQNGDATKTLFFVSAIDRFPVAEFCELLPPQEHAALFENVRVLTSLDMDEFTSTVGQISRSVFAARSALQRSETCHNSAPNGFQTLILVHGLDVIFRNTALKDQQHAHRSLKDIMLRLRMLGNVDDFGTRTILLFPPRQAPPPPLSHDNQQSSHLPLQKRHKSSGGPFFQNYNSLSAYVMKFYADSVIDIAT</sequence>
<dbReference type="GO" id="GO:0097196">
    <property type="term" value="C:Shu complex"/>
    <property type="evidence" value="ECO:0007669"/>
    <property type="project" value="InterPro"/>
</dbReference>
<dbReference type="Pfam" id="PF16834">
    <property type="entry name" value="CSM2"/>
    <property type="match status" value="1"/>
</dbReference>
<proteinExistence type="predicted"/>
<gene>
    <name evidence="2" type="ORF">LALA0_S04e08570g</name>
</gene>
<dbReference type="AlphaFoldDB" id="A0A0C7N2D4"/>
<accession>A0A0C7N2D4</accession>
<dbReference type="GO" id="GO:0005634">
    <property type="term" value="C:nucleus"/>
    <property type="evidence" value="ECO:0007669"/>
    <property type="project" value="InterPro"/>
</dbReference>
<dbReference type="GeneID" id="34685586"/>
<dbReference type="Gene3D" id="3.40.50.300">
    <property type="entry name" value="P-loop containing nucleotide triphosphate hydrolases"/>
    <property type="match status" value="1"/>
</dbReference>
<name>A0A0C7N2D4_9SACH</name>
<dbReference type="InterPro" id="IPR027417">
    <property type="entry name" value="P-loop_NTPase"/>
</dbReference>
<dbReference type="InterPro" id="IPR031783">
    <property type="entry name" value="Csm2"/>
</dbReference>
<dbReference type="GO" id="GO:0000725">
    <property type="term" value="P:recombinational repair"/>
    <property type="evidence" value="ECO:0007669"/>
    <property type="project" value="InterPro"/>
</dbReference>
<dbReference type="HOGENOM" id="CLU_108124_0_0_1"/>
<reference evidence="2 3" key="1">
    <citation type="submission" date="2014-12" db="EMBL/GenBank/DDBJ databases">
        <authorList>
            <person name="Neuveglise Cecile"/>
        </authorList>
    </citation>
    <scope>NUCLEOTIDE SEQUENCE [LARGE SCALE GENOMIC DNA]</scope>
    <source>
        <strain evidence="2 3">CBS 12615</strain>
    </source>
</reference>
<dbReference type="Proteomes" id="UP000054304">
    <property type="component" value="Unassembled WGS sequence"/>
</dbReference>
<keyword evidence="3" id="KW-1185">Reference proteome</keyword>